<dbReference type="OrthoDB" id="7068926at2"/>
<dbReference type="eggNOG" id="ENOG5033C7H">
    <property type="taxonomic scope" value="Bacteria"/>
</dbReference>
<dbReference type="AlphaFoldDB" id="G3IRR8"/>
<name>G3IRR8_METTV</name>
<organism evidence="1 2">
    <name type="scientific">Methylobacter tundripaludum (strain ATCC BAA-1195 / DSM 17260 / SV96)</name>
    <dbReference type="NCBI Taxonomy" id="697282"/>
    <lineage>
        <taxon>Bacteria</taxon>
        <taxon>Pseudomonadati</taxon>
        <taxon>Pseudomonadota</taxon>
        <taxon>Gammaproteobacteria</taxon>
        <taxon>Methylococcales</taxon>
        <taxon>Methylococcaceae</taxon>
        <taxon>Methylobacter</taxon>
    </lineage>
</organism>
<dbReference type="Proteomes" id="UP000004664">
    <property type="component" value="Unassembled WGS sequence"/>
</dbReference>
<reference evidence="1 2" key="1">
    <citation type="submission" date="2011-06" db="EMBL/GenBank/DDBJ databases">
        <title>Genomic sequence of Methylobacter tundripaludum SV96.</title>
        <authorList>
            <consortium name="US DOE Joint Genome Institute"/>
            <person name="Lucas S."/>
            <person name="Han J."/>
            <person name="Lapidus A."/>
            <person name="Cheng J.-F."/>
            <person name="Goodwin L."/>
            <person name="Pitluck S."/>
            <person name="Held B."/>
            <person name="Detter J.C."/>
            <person name="Han C."/>
            <person name="Tapia R."/>
            <person name="Land M."/>
            <person name="Hauser L."/>
            <person name="Kyrpides N."/>
            <person name="Ivanova N."/>
            <person name="Ovchinnikova G."/>
            <person name="Pagani I."/>
            <person name="Klotz M.G."/>
            <person name="Dispirito A.A."/>
            <person name="Murrell J.C."/>
            <person name="Dunfield P."/>
            <person name="Kalyuzhnaya M.G."/>
            <person name="Svenning M."/>
            <person name="Trotsenko Y.A."/>
            <person name="Stein L.Y."/>
            <person name="Woyke T."/>
        </authorList>
    </citation>
    <scope>NUCLEOTIDE SEQUENCE [LARGE SCALE GENOMIC DNA]</scope>
    <source>
        <strain evidence="2">ATCC BAA-1195 / DSM 17260 / SV96</strain>
    </source>
</reference>
<evidence type="ECO:0000313" key="1">
    <source>
        <dbReference type="EMBL" id="EGW23761.1"/>
    </source>
</evidence>
<protein>
    <submittedName>
        <fullName evidence="1">Uncharacterized protein</fullName>
    </submittedName>
</protein>
<sequence>MPANDSVQFFLRLVKEKHQRLIETSEPLLKALASEDPDNKMACATAMLGAAKDLQVLCSSNDVPSWLMQVIKFVTAYTAGQWSAYDLLKNFISIKTSLENYQWVFDVNPETAFDFDLIFEHFKKESRLPELFDLIIQILEEIKLSGEIDSVIMLRSLEKVIATIKKSKDGSYFSVNSAWEFLLNFLKNYMWGELFNIPVLGTALEALEKTINETNEEMFKLHQLVQEEMSKTVENEIKVLKDKSKFPFIAYDKSGHLLENPASPRLPNATA</sequence>
<dbReference type="EMBL" id="JH109152">
    <property type="protein sequence ID" value="EGW23761.1"/>
    <property type="molecule type" value="Genomic_DNA"/>
</dbReference>
<keyword evidence="2" id="KW-1185">Reference proteome</keyword>
<evidence type="ECO:0000313" key="2">
    <source>
        <dbReference type="Proteomes" id="UP000004664"/>
    </source>
</evidence>
<accession>G3IRR8</accession>
<dbReference type="HOGENOM" id="CLU_1026053_0_0_6"/>
<gene>
    <name evidence="1" type="ORF">Mettu_2624</name>
</gene>
<proteinExistence type="predicted"/>
<dbReference type="RefSeq" id="WP_006892067.1">
    <property type="nucleotide sequence ID" value="NZ_JH109152.1"/>
</dbReference>